<evidence type="ECO:0000313" key="2">
    <source>
        <dbReference type="Proteomes" id="UP000827092"/>
    </source>
</evidence>
<comment type="caution">
    <text evidence="1">The sequence shown here is derived from an EMBL/GenBank/DDBJ whole genome shotgun (WGS) entry which is preliminary data.</text>
</comment>
<proteinExistence type="predicted"/>
<dbReference type="EMBL" id="JAFNEN010000092">
    <property type="protein sequence ID" value="KAG8195142.1"/>
    <property type="molecule type" value="Genomic_DNA"/>
</dbReference>
<organism evidence="1 2">
    <name type="scientific">Oedothorax gibbosus</name>
    <dbReference type="NCBI Taxonomy" id="931172"/>
    <lineage>
        <taxon>Eukaryota</taxon>
        <taxon>Metazoa</taxon>
        <taxon>Ecdysozoa</taxon>
        <taxon>Arthropoda</taxon>
        <taxon>Chelicerata</taxon>
        <taxon>Arachnida</taxon>
        <taxon>Araneae</taxon>
        <taxon>Araneomorphae</taxon>
        <taxon>Entelegynae</taxon>
        <taxon>Araneoidea</taxon>
        <taxon>Linyphiidae</taxon>
        <taxon>Erigoninae</taxon>
        <taxon>Oedothorax</taxon>
    </lineage>
</organism>
<accession>A0AAV6VF85</accession>
<gene>
    <name evidence="1" type="ORF">JTE90_023319</name>
</gene>
<reference evidence="1 2" key="1">
    <citation type="journal article" date="2022" name="Nat. Ecol. Evol.">
        <title>A masculinizing supergene underlies an exaggerated male reproductive morph in a spider.</title>
        <authorList>
            <person name="Hendrickx F."/>
            <person name="De Corte Z."/>
            <person name="Sonet G."/>
            <person name="Van Belleghem S.M."/>
            <person name="Kostlbacher S."/>
            <person name="Vangestel C."/>
        </authorList>
    </citation>
    <scope>NUCLEOTIDE SEQUENCE [LARGE SCALE GENOMIC DNA]</scope>
    <source>
        <strain evidence="1">W744_W776</strain>
    </source>
</reference>
<dbReference type="Proteomes" id="UP000827092">
    <property type="component" value="Unassembled WGS sequence"/>
</dbReference>
<protein>
    <submittedName>
        <fullName evidence="1">Uncharacterized protein</fullName>
    </submittedName>
</protein>
<sequence length="352" mass="38753">MKSSYFQNSISSLQDQMSSIHGIRSYLSSYKRTLAASPIYVGKVLTSEQSSIKNDFYEGSSYKLKTEAVDKRILVNFERILSSTQPKGLNLPECDDKATLGSNNTEGAMENCSSDGSLCSQCKAPNPNAGVSKENGNDGTRKPLSSLELINNYKAKTEAVGRRIIENFELILSSIGKSGQNSPGYDSKVTVPSLNNASSEISSCSLCRASNPKYDVLFENDVYEIKKASPSFESASSENTDKVESPRIDSNYQRVLSWLQDLNPAEYDDVAVWNGGTHSLWALSSEHSCHLYASLNMTSLRMTLWNQRLPQALKVPAVKILTNLKAKCHPFQRFKLATDEPAGMICSCMDGK</sequence>
<dbReference type="AlphaFoldDB" id="A0AAV6VF85"/>
<keyword evidence="2" id="KW-1185">Reference proteome</keyword>
<evidence type="ECO:0000313" key="1">
    <source>
        <dbReference type="EMBL" id="KAG8195142.1"/>
    </source>
</evidence>
<name>A0AAV6VF85_9ARAC</name>